<dbReference type="OrthoDB" id="539213at2759"/>
<evidence type="ECO:0000313" key="6">
    <source>
        <dbReference type="Proteomes" id="UP000054560"/>
    </source>
</evidence>
<keyword evidence="4" id="KW-0472">Membrane</keyword>
<evidence type="ECO:0000313" key="5">
    <source>
        <dbReference type="EMBL" id="KNC72680.1"/>
    </source>
</evidence>
<dbReference type="InterPro" id="IPR036770">
    <property type="entry name" value="Ankyrin_rpt-contain_sf"/>
</dbReference>
<dbReference type="STRING" id="667725.A0A0L0F7I5"/>
<evidence type="ECO:0000256" key="1">
    <source>
        <dbReference type="ARBA" id="ARBA00022737"/>
    </source>
</evidence>
<keyword evidence="2 3" id="KW-0040">ANK repeat</keyword>
<dbReference type="Proteomes" id="UP000054560">
    <property type="component" value="Unassembled WGS sequence"/>
</dbReference>
<dbReference type="SMART" id="SM00248">
    <property type="entry name" value="ANK"/>
    <property type="match status" value="3"/>
</dbReference>
<dbReference type="InterPro" id="IPR002110">
    <property type="entry name" value="Ankyrin_rpt"/>
</dbReference>
<dbReference type="Pfam" id="PF12796">
    <property type="entry name" value="Ank_2"/>
    <property type="match status" value="1"/>
</dbReference>
<dbReference type="eggNOG" id="KOG0817">
    <property type="taxonomic scope" value="Eukaryota"/>
</dbReference>
<sequence length="184" mass="20706">MLHMLRARGADLYAEDEDGGNVLLWTADRGHTKVVTYLVDVVGMDINMVDSAGMTSLHWAVYKNRIDTVRKLLHIKGISLSLKDSDGYTPEMYAKQRGHSLVLKCLHMHQQGLGEPIVSLRMAEITRQSPAYLYPMLCLPTMLWISWYTASLPAAFILNTLVMSLLMALSTPRLYSYVMKKGAD</sequence>
<dbReference type="PANTHER" id="PTHR24198">
    <property type="entry name" value="ANKYRIN REPEAT AND PROTEIN KINASE DOMAIN-CONTAINING PROTEIN"/>
    <property type="match status" value="1"/>
</dbReference>
<dbReference type="GeneID" id="25915264"/>
<feature type="transmembrane region" description="Helical" evidence="4">
    <location>
        <begin position="156"/>
        <end position="175"/>
    </location>
</feature>
<dbReference type="SUPFAM" id="SSF48403">
    <property type="entry name" value="Ankyrin repeat"/>
    <property type="match status" value="1"/>
</dbReference>
<feature type="repeat" description="ANK" evidence="3">
    <location>
        <begin position="52"/>
        <end position="85"/>
    </location>
</feature>
<keyword evidence="1" id="KW-0677">Repeat</keyword>
<reference evidence="5 6" key="1">
    <citation type="submission" date="2011-02" db="EMBL/GenBank/DDBJ databases">
        <title>The Genome Sequence of Sphaeroforma arctica JP610.</title>
        <authorList>
            <consortium name="The Broad Institute Genome Sequencing Platform"/>
            <person name="Russ C."/>
            <person name="Cuomo C."/>
            <person name="Young S.K."/>
            <person name="Zeng Q."/>
            <person name="Gargeya S."/>
            <person name="Alvarado L."/>
            <person name="Berlin A."/>
            <person name="Chapman S.B."/>
            <person name="Chen Z."/>
            <person name="Freedman E."/>
            <person name="Gellesch M."/>
            <person name="Goldberg J."/>
            <person name="Griggs A."/>
            <person name="Gujja S."/>
            <person name="Heilman E."/>
            <person name="Heiman D."/>
            <person name="Howarth C."/>
            <person name="Mehta T."/>
            <person name="Neiman D."/>
            <person name="Pearson M."/>
            <person name="Roberts A."/>
            <person name="Saif S."/>
            <person name="Shea T."/>
            <person name="Shenoy N."/>
            <person name="Sisk P."/>
            <person name="Stolte C."/>
            <person name="Sykes S."/>
            <person name="White J."/>
            <person name="Yandava C."/>
            <person name="Burger G."/>
            <person name="Gray M.W."/>
            <person name="Holland P.W.H."/>
            <person name="King N."/>
            <person name="Lang F.B.F."/>
            <person name="Roger A.J."/>
            <person name="Ruiz-Trillo I."/>
            <person name="Haas B."/>
            <person name="Nusbaum C."/>
            <person name="Birren B."/>
        </authorList>
    </citation>
    <scope>NUCLEOTIDE SEQUENCE [LARGE SCALE GENOMIC DNA]</scope>
    <source>
        <strain evidence="5 6">JP610</strain>
    </source>
</reference>
<dbReference type="EMBL" id="KQ246663">
    <property type="protein sequence ID" value="KNC72680.1"/>
    <property type="molecule type" value="Genomic_DNA"/>
</dbReference>
<keyword evidence="4" id="KW-0812">Transmembrane</keyword>
<evidence type="ECO:0000256" key="3">
    <source>
        <dbReference type="PROSITE-ProRule" id="PRU00023"/>
    </source>
</evidence>
<protein>
    <recommendedName>
        <fullName evidence="7">Palmitoyltransferase</fullName>
    </recommendedName>
</protein>
<keyword evidence="6" id="KW-1185">Reference proteome</keyword>
<evidence type="ECO:0008006" key="7">
    <source>
        <dbReference type="Google" id="ProtNLM"/>
    </source>
</evidence>
<dbReference type="PROSITE" id="PS50088">
    <property type="entry name" value="ANK_REPEAT"/>
    <property type="match status" value="1"/>
</dbReference>
<accession>A0A0L0F7I5</accession>
<gene>
    <name evidence="5" type="ORF">SARC_14760</name>
</gene>
<dbReference type="Gene3D" id="1.25.40.20">
    <property type="entry name" value="Ankyrin repeat-containing domain"/>
    <property type="match status" value="2"/>
</dbReference>
<feature type="non-terminal residue" evidence="5">
    <location>
        <position position="184"/>
    </location>
</feature>
<evidence type="ECO:0000256" key="4">
    <source>
        <dbReference type="SAM" id="Phobius"/>
    </source>
</evidence>
<keyword evidence="4" id="KW-1133">Transmembrane helix</keyword>
<dbReference type="PANTHER" id="PTHR24198:SF165">
    <property type="entry name" value="ANKYRIN REPEAT-CONTAINING PROTEIN-RELATED"/>
    <property type="match status" value="1"/>
</dbReference>
<dbReference type="RefSeq" id="XP_014146582.1">
    <property type="nucleotide sequence ID" value="XM_014291107.1"/>
</dbReference>
<feature type="transmembrane region" description="Helical" evidence="4">
    <location>
        <begin position="131"/>
        <end position="150"/>
    </location>
</feature>
<organism evidence="5 6">
    <name type="scientific">Sphaeroforma arctica JP610</name>
    <dbReference type="NCBI Taxonomy" id="667725"/>
    <lineage>
        <taxon>Eukaryota</taxon>
        <taxon>Ichthyosporea</taxon>
        <taxon>Ichthyophonida</taxon>
        <taxon>Sphaeroforma</taxon>
    </lineage>
</organism>
<evidence type="ECO:0000256" key="2">
    <source>
        <dbReference type="ARBA" id="ARBA00023043"/>
    </source>
</evidence>
<proteinExistence type="predicted"/>
<name>A0A0L0F7I5_9EUKA</name>
<dbReference type="AlphaFoldDB" id="A0A0L0F7I5"/>